<comment type="caution">
    <text evidence="3">The sequence shown here is derived from an EMBL/GenBank/DDBJ whole genome shotgun (WGS) entry which is preliminary data.</text>
</comment>
<name>A0A231UWU7_9HYPH</name>
<dbReference type="NCBIfam" id="TIGR02425">
    <property type="entry name" value="decarb_PcaC"/>
    <property type="match status" value="1"/>
</dbReference>
<evidence type="ECO:0000313" key="4">
    <source>
        <dbReference type="Proteomes" id="UP000215405"/>
    </source>
</evidence>
<feature type="domain" description="Carboxymuconolactone decarboxylase-like" evidence="2">
    <location>
        <begin position="46"/>
        <end position="128"/>
    </location>
</feature>
<dbReference type="Gene3D" id="1.20.1290.10">
    <property type="entry name" value="AhpD-like"/>
    <property type="match status" value="1"/>
</dbReference>
<organism evidence="3 4">
    <name type="scientific">Notoacmeibacter marinus</name>
    <dbReference type="NCBI Taxonomy" id="1876515"/>
    <lineage>
        <taxon>Bacteria</taxon>
        <taxon>Pseudomonadati</taxon>
        <taxon>Pseudomonadota</taxon>
        <taxon>Alphaproteobacteria</taxon>
        <taxon>Hyphomicrobiales</taxon>
        <taxon>Notoacmeibacteraceae</taxon>
        <taxon>Notoacmeibacter</taxon>
    </lineage>
</organism>
<evidence type="ECO:0000313" key="3">
    <source>
        <dbReference type="EMBL" id="OXT00327.1"/>
    </source>
</evidence>
<sequence>MTVSNRQPDTPPAKRQEEGMATRRSVLGDDHVDRAEQSRTGFDAPFQDMIVDSAWSRVWSSDAITKRERSMLTLALLAAGGHWDEFEMHLKATANTGAQPEDVREVLLHVAIYAGVPAANHGFKLAKAHYRSIGVDLGEWETV</sequence>
<dbReference type="SUPFAM" id="SSF69118">
    <property type="entry name" value="AhpD-like"/>
    <property type="match status" value="1"/>
</dbReference>
<dbReference type="PANTHER" id="PTHR33570">
    <property type="entry name" value="4-CARBOXYMUCONOLACTONE DECARBOXYLASE FAMILY PROTEIN"/>
    <property type="match status" value="1"/>
</dbReference>
<dbReference type="InterPro" id="IPR052512">
    <property type="entry name" value="4CMD/NDH-1_regulator"/>
</dbReference>
<protein>
    <submittedName>
        <fullName evidence="3">4-carboxymuconolactone decarboxylase</fullName>
    </submittedName>
</protein>
<dbReference type="EMBL" id="NBYO01000002">
    <property type="protein sequence ID" value="OXT00327.1"/>
    <property type="molecule type" value="Genomic_DNA"/>
</dbReference>
<evidence type="ECO:0000256" key="1">
    <source>
        <dbReference type="SAM" id="MobiDB-lite"/>
    </source>
</evidence>
<dbReference type="InterPro" id="IPR029032">
    <property type="entry name" value="AhpD-like"/>
</dbReference>
<dbReference type="RefSeq" id="WP_094077156.1">
    <property type="nucleotide sequence ID" value="NZ_NBYO01000002.1"/>
</dbReference>
<dbReference type="PANTHER" id="PTHR33570:SF2">
    <property type="entry name" value="CARBOXYMUCONOLACTONE DECARBOXYLASE-LIKE DOMAIN-CONTAINING PROTEIN"/>
    <property type="match status" value="1"/>
</dbReference>
<dbReference type="Pfam" id="PF02627">
    <property type="entry name" value="CMD"/>
    <property type="match status" value="1"/>
</dbReference>
<accession>A0A231UWU7</accession>
<gene>
    <name evidence="3" type="ORF">B7H23_09275</name>
</gene>
<keyword evidence="4" id="KW-1185">Reference proteome</keyword>
<dbReference type="InterPro" id="IPR012788">
    <property type="entry name" value="Decarb_PcaC"/>
</dbReference>
<feature type="region of interest" description="Disordered" evidence="1">
    <location>
        <begin position="1"/>
        <end position="27"/>
    </location>
</feature>
<dbReference type="AlphaFoldDB" id="A0A231UWU7"/>
<evidence type="ECO:0000259" key="2">
    <source>
        <dbReference type="Pfam" id="PF02627"/>
    </source>
</evidence>
<dbReference type="GO" id="GO:0051920">
    <property type="term" value="F:peroxiredoxin activity"/>
    <property type="evidence" value="ECO:0007669"/>
    <property type="project" value="InterPro"/>
</dbReference>
<dbReference type="InterPro" id="IPR003779">
    <property type="entry name" value="CMD-like"/>
</dbReference>
<reference evidence="4" key="1">
    <citation type="journal article" date="2017" name="Int. J. Syst. Evol. Microbiol.">
        <title>Notoacmeibacter marinus gen. nov., sp. nov., isolated from the gut of a limpet and proposal of Notoacmeibacteraceae fam. nov. in the order Rhizobiales of the class Alphaproteobacteria.</title>
        <authorList>
            <person name="Huang Z."/>
            <person name="Guo F."/>
            <person name="Lai Q."/>
        </authorList>
    </citation>
    <scope>NUCLEOTIDE SEQUENCE [LARGE SCALE GENOMIC DNA]</scope>
    <source>
        <strain evidence="4">XMTR2A4</strain>
    </source>
</reference>
<dbReference type="Proteomes" id="UP000215405">
    <property type="component" value="Unassembled WGS sequence"/>
</dbReference>
<proteinExistence type="predicted"/>
<feature type="compositionally biased region" description="Basic and acidic residues" evidence="1">
    <location>
        <begin position="12"/>
        <end position="27"/>
    </location>
</feature>